<sequence length="301" mass="32107">MSTPPSPQGELSAVGFHGGELAVQRRAGVTALAARLSGMLAPAELRGGIVRFLADRTFAAVTARDRAGRLWISPLAGPPGFLSAADPTTLRIHALPATGDPLHDLAANQPIGLLVIDFAVRRRIRINGHLSAVDRTGLSVAVEQAYGNCPQYIQQRRLVPAHPGGHPAEPVRQATVLTADDWDLIRRADTLLVGTTHPTRGNDASHRGGPPGFVRVEHDHIWWPDYPGNNLFNSLGNLAIDATAALLFADYGTGRTLHLSGTAAVDWTDTTTPADEGGTGRRIRFTSRYLAAGHLLPLRPS</sequence>
<dbReference type="InterPro" id="IPR012349">
    <property type="entry name" value="Split_barrel_FMN-bd"/>
</dbReference>
<proteinExistence type="predicted"/>
<protein>
    <submittedName>
        <fullName evidence="1">Pyridoxamine 5'-phosphate oxidase family protein</fullName>
    </submittedName>
</protein>
<evidence type="ECO:0000313" key="2">
    <source>
        <dbReference type="Proteomes" id="UP001163203"/>
    </source>
</evidence>
<name>A0ABY7BCW0_9PSEU</name>
<dbReference type="EMBL" id="CP113836">
    <property type="protein sequence ID" value="WAL69082.1"/>
    <property type="molecule type" value="Genomic_DNA"/>
</dbReference>
<gene>
    <name evidence="1" type="ORF">ORV05_15350</name>
</gene>
<dbReference type="Gene3D" id="2.30.110.10">
    <property type="entry name" value="Electron Transport, Fmn-binding Protein, Chain A"/>
    <property type="match status" value="2"/>
</dbReference>
<accession>A0ABY7BCW0</accession>
<dbReference type="PANTHER" id="PTHR42815">
    <property type="entry name" value="FAD-BINDING, PUTATIVE (AFU_ORTHOLOGUE AFUA_6G07600)-RELATED"/>
    <property type="match status" value="1"/>
</dbReference>
<dbReference type="PANTHER" id="PTHR42815:SF2">
    <property type="entry name" value="FAD-BINDING, PUTATIVE (AFU_ORTHOLOGUE AFUA_6G07600)-RELATED"/>
    <property type="match status" value="1"/>
</dbReference>
<dbReference type="SUPFAM" id="SSF50475">
    <property type="entry name" value="FMN-binding split barrel"/>
    <property type="match status" value="2"/>
</dbReference>
<dbReference type="RefSeq" id="WP_268759168.1">
    <property type="nucleotide sequence ID" value="NZ_CP113836.1"/>
</dbReference>
<reference evidence="1" key="1">
    <citation type="submission" date="2022-11" db="EMBL/GenBank/DDBJ databases">
        <authorList>
            <person name="Mo P."/>
        </authorList>
    </citation>
    <scope>NUCLEOTIDE SEQUENCE</scope>
    <source>
        <strain evidence="1">HUAS 11-8</strain>
    </source>
</reference>
<organism evidence="1 2">
    <name type="scientific">Amycolatopsis cynarae</name>
    <dbReference type="NCBI Taxonomy" id="2995223"/>
    <lineage>
        <taxon>Bacteria</taxon>
        <taxon>Bacillati</taxon>
        <taxon>Actinomycetota</taxon>
        <taxon>Actinomycetes</taxon>
        <taxon>Pseudonocardiales</taxon>
        <taxon>Pseudonocardiaceae</taxon>
        <taxon>Amycolatopsis</taxon>
    </lineage>
</organism>
<evidence type="ECO:0000313" key="1">
    <source>
        <dbReference type="EMBL" id="WAL69082.1"/>
    </source>
</evidence>
<keyword evidence="2" id="KW-1185">Reference proteome</keyword>
<dbReference type="Proteomes" id="UP001163203">
    <property type="component" value="Chromosome"/>
</dbReference>